<reference evidence="1 2" key="1">
    <citation type="submission" date="2014-06" db="EMBL/GenBank/DDBJ databases">
        <title>Functional and comparative genomic analyses of the Drosophila gut microbiota identify candidate symbiosis factors.</title>
        <authorList>
            <person name="Newell P.D."/>
            <person name="Chaston J.M."/>
            <person name="Douglas A.E."/>
        </authorList>
    </citation>
    <scope>NUCLEOTIDE SEQUENCE [LARGE SCALE GENOMIC DNA]</scope>
    <source>
        <strain evidence="1 2">DmCS_006</strain>
    </source>
</reference>
<dbReference type="AlphaFoldDB" id="A0A094ZK09"/>
<dbReference type="EMBL" id="JOKM01000072">
    <property type="protein sequence ID" value="KGB22741.1"/>
    <property type="molecule type" value="Genomic_DNA"/>
</dbReference>
<accession>A0A094ZK09</accession>
<gene>
    <name evidence="1" type="ORF">AtDm6_1976</name>
</gene>
<evidence type="ECO:0000313" key="2">
    <source>
        <dbReference type="Proteomes" id="UP000029448"/>
    </source>
</evidence>
<dbReference type="STRING" id="104102.AtDm6_1976"/>
<proteinExistence type="predicted"/>
<organism evidence="1 2">
    <name type="scientific">Acetobacter tropicalis</name>
    <dbReference type="NCBI Taxonomy" id="104102"/>
    <lineage>
        <taxon>Bacteria</taxon>
        <taxon>Pseudomonadati</taxon>
        <taxon>Pseudomonadota</taxon>
        <taxon>Alphaproteobacteria</taxon>
        <taxon>Acetobacterales</taxon>
        <taxon>Acetobacteraceae</taxon>
        <taxon>Acetobacter</taxon>
    </lineage>
</organism>
<keyword evidence="2" id="KW-1185">Reference proteome</keyword>
<protein>
    <submittedName>
        <fullName evidence="1">Uncharacterized protein</fullName>
    </submittedName>
</protein>
<name>A0A094ZK09_9PROT</name>
<comment type="caution">
    <text evidence="1">The sequence shown here is derived from an EMBL/GenBank/DDBJ whole genome shotgun (WGS) entry which is preliminary data.</text>
</comment>
<dbReference type="Proteomes" id="UP000029448">
    <property type="component" value="Unassembled WGS sequence"/>
</dbReference>
<dbReference type="PATRIC" id="fig|104102.7.peg.1952"/>
<sequence length="41" mass="4633">MWQKVLWGGAWQMCDQAPLKDACRELQDVKAVNGCGVRRGK</sequence>
<evidence type="ECO:0000313" key="1">
    <source>
        <dbReference type="EMBL" id="KGB22741.1"/>
    </source>
</evidence>